<dbReference type="SMART" id="SM00257">
    <property type="entry name" value="LysM"/>
    <property type="match status" value="1"/>
</dbReference>
<sequence length="120" mass="12754">MTNPSKPDEPQTLSPSTGSGKADFSKVGSNVDSTEAAPQADFSKVRSSADSTEARAGNARSHTVEKGDTLSQISKQVYGSAMHWKAIFDANRDQLDNPDLIHPGQTLRIPDLDDDAPDAA</sequence>
<dbReference type="Pfam" id="PF01476">
    <property type="entry name" value="LysM"/>
    <property type="match status" value="1"/>
</dbReference>
<organism evidence="3 4">
    <name type="scientific">Luteimonas salinilitoris</name>
    <dbReference type="NCBI Taxonomy" id="3237697"/>
    <lineage>
        <taxon>Bacteria</taxon>
        <taxon>Pseudomonadati</taxon>
        <taxon>Pseudomonadota</taxon>
        <taxon>Gammaproteobacteria</taxon>
        <taxon>Lysobacterales</taxon>
        <taxon>Lysobacteraceae</taxon>
        <taxon>Luteimonas</taxon>
    </lineage>
</organism>
<dbReference type="PANTHER" id="PTHR34700">
    <property type="entry name" value="POTASSIUM BINDING PROTEIN KBP"/>
    <property type="match status" value="1"/>
</dbReference>
<dbReference type="CDD" id="cd00118">
    <property type="entry name" value="LysM"/>
    <property type="match status" value="1"/>
</dbReference>
<feature type="region of interest" description="Disordered" evidence="1">
    <location>
        <begin position="99"/>
        <end position="120"/>
    </location>
</feature>
<dbReference type="PANTHER" id="PTHR34700:SF8">
    <property type="entry name" value="POTASSIUM BINDING PROTEIN KBP"/>
    <property type="match status" value="1"/>
</dbReference>
<proteinExistence type="predicted"/>
<dbReference type="Gene3D" id="3.10.350.10">
    <property type="entry name" value="LysM domain"/>
    <property type="match status" value="1"/>
</dbReference>
<evidence type="ECO:0000259" key="2">
    <source>
        <dbReference type="PROSITE" id="PS51782"/>
    </source>
</evidence>
<dbReference type="RefSeq" id="WP_370564023.1">
    <property type="nucleotide sequence ID" value="NZ_JBFWIB010000006.1"/>
</dbReference>
<dbReference type="PROSITE" id="PS51782">
    <property type="entry name" value="LYSM"/>
    <property type="match status" value="1"/>
</dbReference>
<gene>
    <name evidence="3" type="ORF">AB6713_05315</name>
</gene>
<dbReference type="InterPro" id="IPR036779">
    <property type="entry name" value="LysM_dom_sf"/>
</dbReference>
<name>A0ABV4HQC6_9GAMM</name>
<evidence type="ECO:0000313" key="3">
    <source>
        <dbReference type="EMBL" id="MEZ0474036.1"/>
    </source>
</evidence>
<comment type="caution">
    <text evidence="3">The sequence shown here is derived from an EMBL/GenBank/DDBJ whole genome shotgun (WGS) entry which is preliminary data.</text>
</comment>
<feature type="region of interest" description="Disordered" evidence="1">
    <location>
        <begin position="1"/>
        <end position="68"/>
    </location>
</feature>
<dbReference type="InterPro" id="IPR052196">
    <property type="entry name" value="Bact_Kbp"/>
</dbReference>
<keyword evidence="4" id="KW-1185">Reference proteome</keyword>
<dbReference type="Proteomes" id="UP001566331">
    <property type="component" value="Unassembled WGS sequence"/>
</dbReference>
<dbReference type="SUPFAM" id="SSF54106">
    <property type="entry name" value="LysM domain"/>
    <property type="match status" value="1"/>
</dbReference>
<feature type="compositionally biased region" description="Polar residues" evidence="1">
    <location>
        <begin position="1"/>
        <end position="19"/>
    </location>
</feature>
<feature type="domain" description="LysM" evidence="2">
    <location>
        <begin position="60"/>
        <end position="109"/>
    </location>
</feature>
<dbReference type="InterPro" id="IPR018392">
    <property type="entry name" value="LysM"/>
</dbReference>
<dbReference type="EMBL" id="JBFWIC010000005">
    <property type="protein sequence ID" value="MEZ0474036.1"/>
    <property type="molecule type" value="Genomic_DNA"/>
</dbReference>
<evidence type="ECO:0000313" key="4">
    <source>
        <dbReference type="Proteomes" id="UP001566331"/>
    </source>
</evidence>
<reference evidence="3 4" key="1">
    <citation type="submission" date="2024-07" db="EMBL/GenBank/DDBJ databases">
        <title>Luteimonas salilacus sp. nov., isolated from the shore soil of Salt Lake in Tibet of China.</title>
        <authorList>
            <person name="Zhang X."/>
            <person name="Li A."/>
        </authorList>
    </citation>
    <scope>NUCLEOTIDE SEQUENCE [LARGE SCALE GENOMIC DNA]</scope>
    <source>
        <strain evidence="3 4">B3-2-R+30</strain>
    </source>
</reference>
<evidence type="ECO:0000256" key="1">
    <source>
        <dbReference type="SAM" id="MobiDB-lite"/>
    </source>
</evidence>
<protein>
    <submittedName>
        <fullName evidence="3">LysM peptidoglycan-binding domain-containing protein</fullName>
    </submittedName>
</protein>
<accession>A0ABV4HQC6</accession>